<organism evidence="2 3">
    <name type="scientific">Crocosphaera subtropica (strain ATCC 51142 / BH68)</name>
    <name type="common">Cyanothece sp. (strain ATCC 51142)</name>
    <dbReference type="NCBI Taxonomy" id="43989"/>
    <lineage>
        <taxon>Bacteria</taxon>
        <taxon>Bacillati</taxon>
        <taxon>Cyanobacteriota</taxon>
        <taxon>Cyanophyceae</taxon>
        <taxon>Oscillatoriophycideae</taxon>
        <taxon>Chroococcales</taxon>
        <taxon>Aphanothecaceae</taxon>
        <taxon>Crocosphaera</taxon>
        <taxon>Crocosphaera subtropica</taxon>
    </lineage>
</organism>
<dbReference type="STRING" id="43989.cce_2744"/>
<protein>
    <recommendedName>
        <fullName evidence="1">GIY-YIG domain-containing protein</fullName>
    </recommendedName>
</protein>
<keyword evidence="3" id="KW-1185">Reference proteome</keyword>
<proteinExistence type="predicted"/>
<dbReference type="OrthoDB" id="468458at2"/>
<evidence type="ECO:0000313" key="3">
    <source>
        <dbReference type="Proteomes" id="UP000001203"/>
    </source>
</evidence>
<dbReference type="KEGG" id="cyt:cce_2744"/>
<dbReference type="EMBL" id="CP000806">
    <property type="protein sequence ID" value="ACB52092.1"/>
    <property type="molecule type" value="Genomic_DNA"/>
</dbReference>
<feature type="domain" description="GIY-YIG" evidence="1">
    <location>
        <begin position="19"/>
        <end position="81"/>
    </location>
</feature>
<reference evidence="2 3" key="1">
    <citation type="journal article" date="2008" name="Proc. Natl. Acad. Sci. U.S.A.">
        <title>The genome of Cyanothece 51142, a unicellular diazotrophic cyanobacterium important in the marine nitrogen cycle.</title>
        <authorList>
            <person name="Welsh E.A."/>
            <person name="Liberton M."/>
            <person name="Stoeckel J."/>
            <person name="Loh T."/>
            <person name="Elvitigala T."/>
            <person name="Wang C."/>
            <person name="Wollam A."/>
            <person name="Fulton R.S."/>
            <person name="Clifton S.W."/>
            <person name="Jacobs J.M."/>
            <person name="Aurora R."/>
            <person name="Ghosh B.K."/>
            <person name="Sherman L.A."/>
            <person name="Smith R.D."/>
            <person name="Wilson R.K."/>
            <person name="Pakrasi H.B."/>
        </authorList>
    </citation>
    <scope>NUCLEOTIDE SEQUENCE [LARGE SCALE GENOMIC DNA]</scope>
    <source>
        <strain evidence="3">ATCC 51142 / BH68</strain>
    </source>
</reference>
<dbReference type="CDD" id="cd00719">
    <property type="entry name" value="GIY-YIG_SF"/>
    <property type="match status" value="1"/>
</dbReference>
<dbReference type="eggNOG" id="COG0322">
    <property type="taxonomic scope" value="Bacteria"/>
</dbReference>
<gene>
    <name evidence="2" type="ordered locus">cce_2744</name>
</gene>
<dbReference type="Pfam" id="PF01541">
    <property type="entry name" value="GIY-YIG"/>
    <property type="match status" value="1"/>
</dbReference>
<evidence type="ECO:0000313" key="2">
    <source>
        <dbReference type="EMBL" id="ACB52092.1"/>
    </source>
</evidence>
<name>B1WU30_CROS5</name>
<dbReference type="RefSeq" id="WP_009544569.1">
    <property type="nucleotide sequence ID" value="NC_010546.1"/>
</dbReference>
<evidence type="ECO:0000259" key="1">
    <source>
        <dbReference type="PROSITE" id="PS50164"/>
    </source>
</evidence>
<dbReference type="SUPFAM" id="SSF82771">
    <property type="entry name" value="GIY-YIG endonuclease"/>
    <property type="match status" value="1"/>
</dbReference>
<dbReference type="AlphaFoldDB" id="B1WU30"/>
<dbReference type="InterPro" id="IPR000305">
    <property type="entry name" value="GIY-YIG_endonuc"/>
</dbReference>
<dbReference type="HOGENOM" id="CLU_2568118_0_0_3"/>
<dbReference type="PROSITE" id="PS50164">
    <property type="entry name" value="GIY_YIG"/>
    <property type="match status" value="1"/>
</dbReference>
<accession>B1WU30</accession>
<dbReference type="Gene3D" id="3.40.1440.10">
    <property type="entry name" value="GIY-YIG endonuclease"/>
    <property type="match status" value="1"/>
</dbReference>
<sequence length="81" mass="9983">MEWKKWEHTSFKLKDCLPSYSGIYIVADKDDHIWYVGQAKDIQSRWQGQSHHRYSQLKRSNKKYNYTIYYHPFPIEQLDEK</sequence>
<dbReference type="Proteomes" id="UP000001203">
    <property type="component" value="Chromosome circular"/>
</dbReference>
<dbReference type="InterPro" id="IPR035901">
    <property type="entry name" value="GIY-YIG_endonuc_sf"/>
</dbReference>